<dbReference type="KEGG" id="asim:FE240_07255"/>
<dbReference type="EMBL" id="CP040449">
    <property type="protein sequence ID" value="QFI54511.1"/>
    <property type="molecule type" value="Genomic_DNA"/>
</dbReference>
<dbReference type="Proteomes" id="UP000594034">
    <property type="component" value="Chromosome"/>
</dbReference>
<dbReference type="AlphaFoldDB" id="A0A5J6WW79"/>
<dbReference type="Pfam" id="PF09574">
    <property type="entry name" value="DUF2374"/>
    <property type="match status" value="1"/>
</dbReference>
<evidence type="ECO:0000313" key="2">
    <source>
        <dbReference type="EMBL" id="QFI54511.1"/>
    </source>
</evidence>
<organism evidence="2 3">
    <name type="scientific">Aeromonas simiae</name>
    <dbReference type="NCBI Taxonomy" id="218936"/>
    <lineage>
        <taxon>Bacteria</taxon>
        <taxon>Pseudomonadati</taxon>
        <taxon>Pseudomonadota</taxon>
        <taxon>Gammaproteobacteria</taxon>
        <taxon>Aeromonadales</taxon>
        <taxon>Aeromonadaceae</taxon>
        <taxon>Aeromonas</taxon>
    </lineage>
</organism>
<sequence>MSLLEQTIWTVLGYGVMPFIFLSGFLAVAVVSCVLLNAFGVKPVER</sequence>
<keyword evidence="3" id="KW-1185">Reference proteome</keyword>
<feature type="transmembrane region" description="Helical" evidence="1">
    <location>
        <begin position="12"/>
        <end position="39"/>
    </location>
</feature>
<dbReference type="RefSeq" id="WP_193003968.1">
    <property type="nucleotide sequence ID" value="NZ_CP040449.1"/>
</dbReference>
<dbReference type="NCBIfam" id="TIGR02808">
    <property type="entry name" value="short_TIGR02808"/>
    <property type="match status" value="1"/>
</dbReference>
<protein>
    <submittedName>
        <fullName evidence="2">TIGR02808 family protein</fullName>
    </submittedName>
</protein>
<evidence type="ECO:0000256" key="1">
    <source>
        <dbReference type="SAM" id="Phobius"/>
    </source>
</evidence>
<keyword evidence="1" id="KW-1133">Transmembrane helix</keyword>
<dbReference type="InterPro" id="IPR014175">
    <property type="entry name" value="CHP02808"/>
</dbReference>
<proteinExistence type="predicted"/>
<reference evidence="2 3" key="1">
    <citation type="submission" date="2019-05" db="EMBL/GenBank/DDBJ databases">
        <title>OXA-830, a novel chromosomally encoded expanded-spectrum class D beta-lactamase in Aeromonas simiae.</title>
        <authorList>
            <person name="Zhou W."/>
            <person name="Chen Q."/>
        </authorList>
    </citation>
    <scope>NUCLEOTIDE SEQUENCE [LARGE SCALE GENOMIC DNA]</scope>
    <source>
        <strain evidence="2 3">A6</strain>
    </source>
</reference>
<evidence type="ECO:0000313" key="3">
    <source>
        <dbReference type="Proteomes" id="UP000594034"/>
    </source>
</evidence>
<accession>A0A5J6WW79</accession>
<keyword evidence="1" id="KW-0812">Transmembrane</keyword>
<keyword evidence="1" id="KW-0472">Membrane</keyword>
<name>A0A5J6WW79_9GAMM</name>
<gene>
    <name evidence="2" type="ORF">FE240_07255</name>
</gene>